<keyword evidence="8" id="KW-1185">Reference proteome</keyword>
<dbReference type="RefSeq" id="WP_219963785.1">
    <property type="nucleotide sequence ID" value="NZ_JAGFNZ010000001.1"/>
</dbReference>
<comment type="caution">
    <text evidence="7">The sequence shown here is derived from an EMBL/GenBank/DDBJ whole genome shotgun (WGS) entry which is preliminary data.</text>
</comment>
<evidence type="ECO:0000256" key="1">
    <source>
        <dbReference type="ARBA" id="ARBA00001968"/>
    </source>
</evidence>
<keyword evidence="6" id="KW-0520">NAD</keyword>
<dbReference type="GO" id="GO:0050570">
    <property type="term" value="F:4-hydroxythreonine-4-phosphate dehydrogenase activity"/>
    <property type="evidence" value="ECO:0007669"/>
    <property type="project" value="UniProtKB-EC"/>
</dbReference>
<dbReference type="EMBL" id="JAGFNZ010000001">
    <property type="protein sequence ID" value="MBW7571370.1"/>
    <property type="molecule type" value="Genomic_DNA"/>
</dbReference>
<dbReference type="PANTHER" id="PTHR30004">
    <property type="entry name" value="4-HYDROXYTHREONINE-4-PHOSPHATE DEHYDROGENASE"/>
    <property type="match status" value="1"/>
</dbReference>
<evidence type="ECO:0000256" key="3">
    <source>
        <dbReference type="ARBA" id="ARBA00011738"/>
    </source>
</evidence>
<evidence type="ECO:0000256" key="6">
    <source>
        <dbReference type="ARBA" id="ARBA00023027"/>
    </source>
</evidence>
<evidence type="ECO:0000256" key="2">
    <source>
        <dbReference type="ARBA" id="ARBA00009464"/>
    </source>
</evidence>
<dbReference type="Pfam" id="PF04166">
    <property type="entry name" value="PdxA"/>
    <property type="match status" value="1"/>
</dbReference>
<organism evidence="7 8">
    <name type="scientific">Caproiciproducens faecalis</name>
    <dbReference type="NCBI Taxonomy" id="2820301"/>
    <lineage>
        <taxon>Bacteria</taxon>
        <taxon>Bacillati</taxon>
        <taxon>Bacillota</taxon>
        <taxon>Clostridia</taxon>
        <taxon>Eubacteriales</taxon>
        <taxon>Acutalibacteraceae</taxon>
        <taxon>Caproiciproducens</taxon>
    </lineage>
</organism>
<evidence type="ECO:0000256" key="5">
    <source>
        <dbReference type="ARBA" id="ARBA00023002"/>
    </source>
</evidence>
<protein>
    <submittedName>
        <fullName evidence="7">4-hydroxythreonine-4-phosphate dehydrogenase PdxA</fullName>
        <ecNumber evidence="7">1.1.1.262</ecNumber>
    </submittedName>
</protein>
<gene>
    <name evidence="7" type="primary">pdxA</name>
    <name evidence="7" type="ORF">J5W02_00975</name>
</gene>
<dbReference type="NCBIfam" id="TIGR00557">
    <property type="entry name" value="pdxA"/>
    <property type="match status" value="1"/>
</dbReference>
<keyword evidence="5 7" id="KW-0560">Oxidoreductase</keyword>
<dbReference type="Gene3D" id="3.40.718.10">
    <property type="entry name" value="Isopropylmalate Dehydrogenase"/>
    <property type="match status" value="1"/>
</dbReference>
<sequence length="340" mass="37946">MVYTDKRPIISITMGDPAGIGPEICVGCFGNAEVFENVRPVLIGDEELLKRAMRLKKCNDKINFVKDPKEGKYELGTIDFLPVSCEAGRNFTYGEPSTDAAIWAYHFFEKSIELGKNGQVDAICTAPINKEMMKKAGFAQTNHTSILKHFFPEIVSTSMFHCRELKVFHYTRHMSLRNALDAINVPGLVKSLHSVQNVMQSIGYENPRIALAAVNPHASDNGLFGSEEKDYLKPAVEQCRKEGINVVGPIPADAVFYQQKKGLYDCVLSLYHDQALIACKTYDFEKTVSLTFGYPFVRSTVDHGTAYDIAGKNIVNSDNMDSAVLTAAYYCKKRNELNQK</sequence>
<dbReference type="InterPro" id="IPR005255">
    <property type="entry name" value="PdxA_fam"/>
</dbReference>
<name>A0ABS7DKK5_9FIRM</name>
<comment type="cofactor">
    <cofactor evidence="1">
        <name>a divalent metal cation</name>
        <dbReference type="ChEBI" id="CHEBI:60240"/>
    </cofactor>
</comment>
<accession>A0ABS7DKK5</accession>
<comment type="subunit">
    <text evidence="3">Homodimer.</text>
</comment>
<dbReference type="SUPFAM" id="SSF53659">
    <property type="entry name" value="Isocitrate/Isopropylmalate dehydrogenase-like"/>
    <property type="match status" value="1"/>
</dbReference>
<dbReference type="Proteomes" id="UP000719942">
    <property type="component" value="Unassembled WGS sequence"/>
</dbReference>
<dbReference type="EC" id="1.1.1.262" evidence="7"/>
<keyword evidence="4" id="KW-0479">Metal-binding</keyword>
<reference evidence="7 8" key="1">
    <citation type="submission" date="2021-03" db="EMBL/GenBank/DDBJ databases">
        <title>Caproiciproducens sp. nov. isolated from feces of cow.</title>
        <authorList>
            <person name="Choi J.-Y."/>
        </authorList>
    </citation>
    <scope>NUCLEOTIDE SEQUENCE [LARGE SCALE GENOMIC DNA]</scope>
    <source>
        <strain evidence="7 8">AGMB10547</strain>
    </source>
</reference>
<evidence type="ECO:0000313" key="7">
    <source>
        <dbReference type="EMBL" id="MBW7571370.1"/>
    </source>
</evidence>
<dbReference type="PANTHER" id="PTHR30004:SF6">
    <property type="entry name" value="D-THREONATE 4-PHOSPHATE DEHYDROGENASE"/>
    <property type="match status" value="1"/>
</dbReference>
<proteinExistence type="inferred from homology"/>
<comment type="similarity">
    <text evidence="2">Belongs to the PdxA family. PdxA2 subfamily.</text>
</comment>
<evidence type="ECO:0000256" key="4">
    <source>
        <dbReference type="ARBA" id="ARBA00022723"/>
    </source>
</evidence>
<evidence type="ECO:0000313" key="8">
    <source>
        <dbReference type="Proteomes" id="UP000719942"/>
    </source>
</evidence>